<evidence type="ECO:0000256" key="5">
    <source>
        <dbReference type="SAM" id="MobiDB-lite"/>
    </source>
</evidence>
<proteinExistence type="inferred from homology"/>
<comment type="similarity">
    <text evidence="1">Belongs to the CENP-X/MHF2 family.</text>
</comment>
<dbReference type="GO" id="GO:0046982">
    <property type="term" value="F:protein heterodimerization activity"/>
    <property type="evidence" value="ECO:0007669"/>
    <property type="project" value="InterPro"/>
</dbReference>
<feature type="compositionally biased region" description="Low complexity" evidence="5">
    <location>
        <begin position="38"/>
        <end position="61"/>
    </location>
</feature>
<accession>A0A8H3IPR2</accession>
<dbReference type="OrthoDB" id="2331100at2759"/>
<dbReference type="PANTHER" id="PTHR34883">
    <property type="entry name" value="SERINE-RICH PROTEIN, PUTATIVE-RELATED-RELATED"/>
    <property type="match status" value="1"/>
</dbReference>
<dbReference type="GO" id="GO:0006281">
    <property type="term" value="P:DNA repair"/>
    <property type="evidence" value="ECO:0007669"/>
    <property type="project" value="UniProtKB-KW"/>
</dbReference>
<dbReference type="GO" id="GO:0003677">
    <property type="term" value="F:DNA binding"/>
    <property type="evidence" value="ECO:0007669"/>
    <property type="project" value="UniProtKB-KW"/>
</dbReference>
<keyword evidence="7" id="KW-1185">Reference proteome</keyword>
<dbReference type="PANTHER" id="PTHR34883:SF15">
    <property type="entry name" value="EXTRACELLULAR SERINE-RICH PROTEIN"/>
    <property type="match status" value="1"/>
</dbReference>
<evidence type="ECO:0000313" key="6">
    <source>
        <dbReference type="EMBL" id="CAF9928825.1"/>
    </source>
</evidence>
<dbReference type="Proteomes" id="UP000664521">
    <property type="component" value="Unassembled WGS sequence"/>
</dbReference>
<dbReference type="AlphaFoldDB" id="A0A8H3IPR2"/>
<keyword evidence="4" id="KW-0234">DNA repair</keyword>
<name>A0A8H3IPR2_9LECA</name>
<dbReference type="CDD" id="cd22921">
    <property type="entry name" value="HFD_CENP-X"/>
    <property type="match status" value="1"/>
</dbReference>
<evidence type="ECO:0000256" key="1">
    <source>
        <dbReference type="ARBA" id="ARBA00009359"/>
    </source>
</evidence>
<dbReference type="CDD" id="cd00920">
    <property type="entry name" value="Cupredoxin"/>
    <property type="match status" value="1"/>
</dbReference>
<evidence type="ECO:0000256" key="2">
    <source>
        <dbReference type="ARBA" id="ARBA00022763"/>
    </source>
</evidence>
<dbReference type="Gene3D" id="1.10.20.10">
    <property type="entry name" value="Histone, subunit A"/>
    <property type="match status" value="1"/>
</dbReference>
<dbReference type="InterPro" id="IPR052953">
    <property type="entry name" value="Ser-rich/MCO-related"/>
</dbReference>
<evidence type="ECO:0000256" key="3">
    <source>
        <dbReference type="ARBA" id="ARBA00023125"/>
    </source>
</evidence>
<feature type="region of interest" description="Disordered" evidence="5">
    <location>
        <begin position="1"/>
        <end position="82"/>
    </location>
</feature>
<dbReference type="SUPFAM" id="SSF49503">
    <property type="entry name" value="Cupredoxins"/>
    <property type="match status" value="1"/>
</dbReference>
<dbReference type="EMBL" id="CAJPDS010000049">
    <property type="protein sequence ID" value="CAF9928825.1"/>
    <property type="molecule type" value="Genomic_DNA"/>
</dbReference>
<sequence>MSESSKPSVKRKAPAFKPPRPASKPKISSEASRRKSAPARARASVLSISSSDDELASSPGSKSPERTTVASTEDPPPTIPPNFLTRLLHHNFKDSDVRIGKQANELVGKYIETFIREAIARATFERSETDDGGLGGEFLEMYIPTFISALALASSAIAQSSMSMPAASATGSASTSSASTAVYVVKVSNKNADLVFEPNSLTAPVGSMVQFHFYPKNHSVVQAAFSNPCEPINKVMTNVTGFKSGFMPTMANSSMMPAFTIPIKDDKPIWYYCSQKMPVIHCQKGMVGVINP</sequence>
<dbReference type="GO" id="GO:0051382">
    <property type="term" value="P:kinetochore assembly"/>
    <property type="evidence" value="ECO:0007669"/>
    <property type="project" value="InterPro"/>
</dbReference>
<dbReference type="InterPro" id="IPR018552">
    <property type="entry name" value="CENP-X"/>
</dbReference>
<evidence type="ECO:0000313" key="7">
    <source>
        <dbReference type="Proteomes" id="UP000664521"/>
    </source>
</evidence>
<dbReference type="InterPro" id="IPR008972">
    <property type="entry name" value="Cupredoxin"/>
</dbReference>
<dbReference type="Pfam" id="PF09415">
    <property type="entry name" value="CENP-X"/>
    <property type="match status" value="1"/>
</dbReference>
<evidence type="ECO:0000256" key="4">
    <source>
        <dbReference type="ARBA" id="ARBA00023204"/>
    </source>
</evidence>
<keyword evidence="2" id="KW-0227">DNA damage</keyword>
<comment type="caution">
    <text evidence="6">The sequence shown here is derived from an EMBL/GenBank/DDBJ whole genome shotgun (WGS) entry which is preliminary data.</text>
</comment>
<gene>
    <name evidence="6" type="ORF">HETSPECPRED_006943</name>
</gene>
<protein>
    <submittedName>
        <fullName evidence="6">Uncharacterized protein</fullName>
    </submittedName>
</protein>
<reference evidence="6" key="1">
    <citation type="submission" date="2021-03" db="EMBL/GenBank/DDBJ databases">
        <authorList>
            <person name="Tagirdzhanova G."/>
        </authorList>
    </citation>
    <scope>NUCLEOTIDE SEQUENCE</scope>
</reference>
<dbReference type="InterPro" id="IPR009072">
    <property type="entry name" value="Histone-fold"/>
</dbReference>
<keyword evidence="3" id="KW-0238">DNA-binding</keyword>
<organism evidence="6 7">
    <name type="scientific">Heterodermia speciosa</name>
    <dbReference type="NCBI Taxonomy" id="116794"/>
    <lineage>
        <taxon>Eukaryota</taxon>
        <taxon>Fungi</taxon>
        <taxon>Dikarya</taxon>
        <taxon>Ascomycota</taxon>
        <taxon>Pezizomycotina</taxon>
        <taxon>Lecanoromycetes</taxon>
        <taxon>OSLEUM clade</taxon>
        <taxon>Lecanoromycetidae</taxon>
        <taxon>Caliciales</taxon>
        <taxon>Physciaceae</taxon>
        <taxon>Heterodermia</taxon>
    </lineage>
</organism>
<dbReference type="Gene3D" id="2.60.40.420">
    <property type="entry name" value="Cupredoxins - blue copper proteins"/>
    <property type="match status" value="1"/>
</dbReference>